<dbReference type="AlphaFoldDB" id="A0A382NDG6"/>
<name>A0A382NDG6_9ZZZZ</name>
<dbReference type="EMBL" id="UINC01099742">
    <property type="protein sequence ID" value="SVC59243.1"/>
    <property type="molecule type" value="Genomic_DNA"/>
</dbReference>
<sequence length="74" mass="8515">MAMAPLACCIIIRYRKILHTAYKQIHLKPPGQFILCCYPNCRHGRRLTGPLNLILNLRLDQDLVALMEALAYLH</sequence>
<accession>A0A382NDG6</accession>
<reference evidence="1" key="1">
    <citation type="submission" date="2018-05" db="EMBL/GenBank/DDBJ databases">
        <authorList>
            <person name="Lanie J.A."/>
            <person name="Ng W.-L."/>
            <person name="Kazmierczak K.M."/>
            <person name="Andrzejewski T.M."/>
            <person name="Davidsen T.M."/>
            <person name="Wayne K.J."/>
            <person name="Tettelin H."/>
            <person name="Glass J.I."/>
            <person name="Rusch D."/>
            <person name="Podicherti R."/>
            <person name="Tsui H.-C.T."/>
            <person name="Winkler M.E."/>
        </authorList>
    </citation>
    <scope>NUCLEOTIDE SEQUENCE</scope>
</reference>
<proteinExistence type="predicted"/>
<gene>
    <name evidence="1" type="ORF">METZ01_LOCUS312097</name>
</gene>
<evidence type="ECO:0000313" key="1">
    <source>
        <dbReference type="EMBL" id="SVC59243.1"/>
    </source>
</evidence>
<organism evidence="1">
    <name type="scientific">marine metagenome</name>
    <dbReference type="NCBI Taxonomy" id="408172"/>
    <lineage>
        <taxon>unclassified sequences</taxon>
        <taxon>metagenomes</taxon>
        <taxon>ecological metagenomes</taxon>
    </lineage>
</organism>
<protein>
    <submittedName>
        <fullName evidence="1">Uncharacterized protein</fullName>
    </submittedName>
</protein>